<dbReference type="SUPFAM" id="SSF47592">
    <property type="entry name" value="SWIB/MDM2 domain"/>
    <property type="match status" value="1"/>
</dbReference>
<dbReference type="PROSITE" id="PS51925">
    <property type="entry name" value="SWIB_MDM2"/>
    <property type="match status" value="1"/>
</dbReference>
<keyword evidence="3" id="KW-1185">Reference proteome</keyword>
<evidence type="ECO:0000259" key="1">
    <source>
        <dbReference type="PROSITE" id="PS51925"/>
    </source>
</evidence>
<sequence>MQQRLSHAEAVRRVYAYIEANALHDPQAQRIILCDSILEAALGVPKVSLFALPKLVLSKLQ</sequence>
<dbReference type="InterPro" id="IPR003121">
    <property type="entry name" value="SWIB_MDM2_domain"/>
</dbReference>
<dbReference type="InterPro" id="IPR036885">
    <property type="entry name" value="SWIB_MDM2_dom_sf"/>
</dbReference>
<dbReference type="AlphaFoldDB" id="A0A0E3BQN7"/>
<evidence type="ECO:0000313" key="2">
    <source>
        <dbReference type="EMBL" id="KGH08296.1"/>
    </source>
</evidence>
<gene>
    <name evidence="2" type="ORF">P608_18165</name>
</gene>
<accession>A0A0E3BQN7</accession>
<dbReference type="Proteomes" id="UP000029549">
    <property type="component" value="Unassembled WGS sequence"/>
</dbReference>
<dbReference type="Gene3D" id="1.10.245.10">
    <property type="entry name" value="SWIB/MDM2 domain"/>
    <property type="match status" value="1"/>
</dbReference>
<dbReference type="Pfam" id="PF02201">
    <property type="entry name" value="SWIB"/>
    <property type="match status" value="1"/>
</dbReference>
<protein>
    <recommendedName>
        <fullName evidence="1">DM2 domain-containing protein</fullName>
    </recommendedName>
</protein>
<feature type="domain" description="DM2" evidence="1">
    <location>
        <begin position="1"/>
        <end position="61"/>
    </location>
</feature>
<comment type="caution">
    <text evidence="2">The sequence shown here is derived from an EMBL/GenBank/DDBJ whole genome shotgun (WGS) entry which is preliminary data.</text>
</comment>
<reference evidence="2 3" key="1">
    <citation type="submission" date="2013-09" db="EMBL/GenBank/DDBJ databases">
        <title>High correlation between genotypes and phenotypes of environmental bacteria Comamonas testosteroni strains.</title>
        <authorList>
            <person name="Liu L."/>
            <person name="Zhu W."/>
            <person name="Xia X."/>
            <person name="Xu B."/>
            <person name="Luo M."/>
            <person name="Wang G."/>
        </authorList>
    </citation>
    <scope>NUCLEOTIDE SEQUENCE [LARGE SCALE GENOMIC DNA]</scope>
    <source>
        <strain evidence="2 3">DF2</strain>
    </source>
</reference>
<evidence type="ECO:0000313" key="3">
    <source>
        <dbReference type="Proteomes" id="UP000029549"/>
    </source>
</evidence>
<organism evidence="2 3">
    <name type="scientific">Comamonas thiooxydans</name>
    <dbReference type="NCBI Taxonomy" id="363952"/>
    <lineage>
        <taxon>Bacteria</taxon>
        <taxon>Pseudomonadati</taxon>
        <taxon>Pseudomonadota</taxon>
        <taxon>Betaproteobacteria</taxon>
        <taxon>Burkholderiales</taxon>
        <taxon>Comamonadaceae</taxon>
        <taxon>Comamonas</taxon>
    </lineage>
</organism>
<proteinExistence type="predicted"/>
<dbReference type="CDD" id="cd10567">
    <property type="entry name" value="SWIB-MDM2_like"/>
    <property type="match status" value="1"/>
</dbReference>
<dbReference type="EMBL" id="AWTP01000123">
    <property type="protein sequence ID" value="KGH08296.1"/>
    <property type="molecule type" value="Genomic_DNA"/>
</dbReference>
<name>A0A0E3BQN7_9BURK</name>